<proteinExistence type="inferred from homology"/>
<dbReference type="PIRSF" id="PIRSF006540">
    <property type="entry name" value="Nop17p"/>
    <property type="match status" value="1"/>
</dbReference>
<dbReference type="GO" id="GO:1990259">
    <property type="term" value="F:histone H2AQ104 methyltransferase activity"/>
    <property type="evidence" value="ECO:0007669"/>
    <property type="project" value="TreeGrafter"/>
</dbReference>
<keyword evidence="5" id="KW-0694">RNA-binding</keyword>
<keyword evidence="2" id="KW-0698">rRNA processing</keyword>
<accession>A0A2U1Q663</accession>
<reference evidence="7 8" key="1">
    <citation type="journal article" date="2018" name="Mol. Plant">
        <title>The genome of Artemisia annua provides insight into the evolution of Asteraceae family and artemisinin biosynthesis.</title>
        <authorList>
            <person name="Shen Q."/>
            <person name="Zhang L."/>
            <person name="Liao Z."/>
            <person name="Wang S."/>
            <person name="Yan T."/>
            <person name="Shi P."/>
            <person name="Liu M."/>
            <person name="Fu X."/>
            <person name="Pan Q."/>
            <person name="Wang Y."/>
            <person name="Lv Z."/>
            <person name="Lu X."/>
            <person name="Zhang F."/>
            <person name="Jiang W."/>
            <person name="Ma Y."/>
            <person name="Chen M."/>
            <person name="Hao X."/>
            <person name="Li L."/>
            <person name="Tang Y."/>
            <person name="Lv G."/>
            <person name="Zhou Y."/>
            <person name="Sun X."/>
            <person name="Brodelius P.E."/>
            <person name="Rose J.K.C."/>
            <person name="Tang K."/>
        </authorList>
    </citation>
    <scope>NUCLEOTIDE SEQUENCE [LARGE SCALE GENOMIC DNA]</scope>
    <source>
        <strain evidence="8">cv. Huhao1</strain>
        <tissue evidence="7">Leaf</tissue>
    </source>
</reference>
<dbReference type="GO" id="GO:0032040">
    <property type="term" value="C:small-subunit processome"/>
    <property type="evidence" value="ECO:0007669"/>
    <property type="project" value="TreeGrafter"/>
</dbReference>
<dbReference type="SMART" id="SM01206">
    <property type="entry name" value="Fibrillarin"/>
    <property type="match status" value="1"/>
</dbReference>
<dbReference type="CDD" id="cd02440">
    <property type="entry name" value="AdoMet_MTases"/>
    <property type="match status" value="1"/>
</dbReference>
<evidence type="ECO:0000313" key="8">
    <source>
        <dbReference type="Proteomes" id="UP000245207"/>
    </source>
</evidence>
<comment type="caution">
    <text evidence="7">The sequence shown here is derived from an EMBL/GenBank/DDBJ whole genome shotgun (WGS) entry which is preliminary data.</text>
</comment>
<protein>
    <submittedName>
        <fullName evidence="7">Fibrillarin, S-adenosyl-L-methionine-dependent methyltransferase</fullName>
    </submittedName>
</protein>
<evidence type="ECO:0000256" key="4">
    <source>
        <dbReference type="ARBA" id="ARBA00022679"/>
    </source>
</evidence>
<dbReference type="Proteomes" id="UP000245207">
    <property type="component" value="Unassembled WGS sequence"/>
</dbReference>
<dbReference type="SUPFAM" id="SSF53335">
    <property type="entry name" value="S-adenosyl-L-methionine-dependent methyltransferases"/>
    <property type="match status" value="1"/>
</dbReference>
<dbReference type="PANTHER" id="PTHR10335:SF0">
    <property type="entry name" value="RRNA 2'-O-METHYLTRANSFERASE FIBRILLARIN 1-RELATED"/>
    <property type="match status" value="1"/>
</dbReference>
<evidence type="ECO:0000256" key="6">
    <source>
        <dbReference type="SAM" id="MobiDB-lite"/>
    </source>
</evidence>
<keyword evidence="3 7" id="KW-0489">Methyltransferase</keyword>
<evidence type="ECO:0000256" key="5">
    <source>
        <dbReference type="ARBA" id="ARBA00022884"/>
    </source>
</evidence>
<dbReference type="NCBIfam" id="NF003276">
    <property type="entry name" value="PRK04266.1-2"/>
    <property type="match status" value="1"/>
</dbReference>
<dbReference type="AlphaFoldDB" id="A0A2U1Q663"/>
<dbReference type="Gene3D" id="3.40.50.150">
    <property type="entry name" value="Vaccinia Virus protein VP39"/>
    <property type="match status" value="1"/>
</dbReference>
<dbReference type="STRING" id="35608.A0A2U1Q663"/>
<dbReference type="GO" id="GO:0031428">
    <property type="term" value="C:box C/D methylation guide snoRNP complex"/>
    <property type="evidence" value="ECO:0007669"/>
    <property type="project" value="TreeGrafter"/>
</dbReference>
<comment type="similarity">
    <text evidence="1">Belongs to the methyltransferase superfamily. Fibrillarin family.</text>
</comment>
<dbReference type="OrthoDB" id="1859733at2759"/>
<dbReference type="InterPro" id="IPR000692">
    <property type="entry name" value="Fibrillarin"/>
</dbReference>
<sequence>MRVPVRAGKRGEVTRGGGGRGRGGGRRRGKKRSSELLLKPYRHEGVFKAKKENGEKAYCTQNLVPGDSAYSERLFNAQNEDGVEVEYRVWNPYRSLLAAVLCVKVDDIWMAPGSKVLYLGAASGITVSHVSDLVGPTGVVFAVESSRRSYADLFVMSKKRTNLIPILGDARNPAKYETKLDDKYKKMLDEKVDVIYCDVTQPDQVEILVSNASRFLKVGGHFLMLTKAVCIDPRATVCIDPWTSIPLDVVFSSEAMKLQAKRLKPIEQVTLEPFVEGHACLIGAYLGPKIQNQA</sequence>
<evidence type="ECO:0000256" key="3">
    <source>
        <dbReference type="ARBA" id="ARBA00022603"/>
    </source>
</evidence>
<evidence type="ECO:0000256" key="1">
    <source>
        <dbReference type="ARBA" id="ARBA00010632"/>
    </source>
</evidence>
<dbReference type="PRINTS" id="PR00052">
    <property type="entry name" value="FIBRILLARIN"/>
</dbReference>
<dbReference type="GO" id="GO:0000494">
    <property type="term" value="P:box C/D sno(s)RNA 3'-end processing"/>
    <property type="evidence" value="ECO:0007669"/>
    <property type="project" value="TreeGrafter"/>
</dbReference>
<organism evidence="7 8">
    <name type="scientific">Artemisia annua</name>
    <name type="common">Sweet wormwood</name>
    <dbReference type="NCBI Taxonomy" id="35608"/>
    <lineage>
        <taxon>Eukaryota</taxon>
        <taxon>Viridiplantae</taxon>
        <taxon>Streptophyta</taxon>
        <taxon>Embryophyta</taxon>
        <taxon>Tracheophyta</taxon>
        <taxon>Spermatophyta</taxon>
        <taxon>Magnoliopsida</taxon>
        <taxon>eudicotyledons</taxon>
        <taxon>Gunneridae</taxon>
        <taxon>Pentapetalae</taxon>
        <taxon>asterids</taxon>
        <taxon>campanulids</taxon>
        <taxon>Asterales</taxon>
        <taxon>Asteraceae</taxon>
        <taxon>Asteroideae</taxon>
        <taxon>Anthemideae</taxon>
        <taxon>Artemisiinae</taxon>
        <taxon>Artemisia</taxon>
    </lineage>
</organism>
<dbReference type="EMBL" id="PKPP01000387">
    <property type="protein sequence ID" value="PWA93422.1"/>
    <property type="molecule type" value="Genomic_DNA"/>
</dbReference>
<keyword evidence="8" id="KW-1185">Reference proteome</keyword>
<dbReference type="PANTHER" id="PTHR10335">
    <property type="entry name" value="RRNA 2-O-METHYLTRANSFERASE FIBRILLARIN"/>
    <property type="match status" value="1"/>
</dbReference>
<evidence type="ECO:0000313" key="7">
    <source>
        <dbReference type="EMBL" id="PWA93422.1"/>
    </source>
</evidence>
<gene>
    <name evidence="7" type="ORF">CTI12_AA072280</name>
</gene>
<name>A0A2U1Q663_ARTAN</name>
<keyword evidence="4 7" id="KW-0808">Transferase</keyword>
<dbReference type="GO" id="GO:0003723">
    <property type="term" value="F:RNA binding"/>
    <property type="evidence" value="ECO:0007669"/>
    <property type="project" value="UniProtKB-KW"/>
</dbReference>
<evidence type="ECO:0000256" key="2">
    <source>
        <dbReference type="ARBA" id="ARBA00022552"/>
    </source>
</evidence>
<feature type="region of interest" description="Disordered" evidence="6">
    <location>
        <begin position="1"/>
        <end position="34"/>
    </location>
</feature>
<dbReference type="Pfam" id="PF01269">
    <property type="entry name" value="Fibrillarin"/>
    <property type="match status" value="1"/>
</dbReference>
<dbReference type="InterPro" id="IPR029063">
    <property type="entry name" value="SAM-dependent_MTases_sf"/>
</dbReference>
<dbReference type="GO" id="GO:0008649">
    <property type="term" value="F:rRNA methyltransferase activity"/>
    <property type="evidence" value="ECO:0007669"/>
    <property type="project" value="TreeGrafter"/>
</dbReference>
<dbReference type="Gene3D" id="3.30.200.20">
    <property type="entry name" value="Phosphorylase Kinase, domain 1"/>
    <property type="match status" value="1"/>
</dbReference>